<keyword evidence="1" id="KW-0732">Signal</keyword>
<feature type="chain" id="PRO_5009099697" description="DUF2147 domain-containing protein" evidence="1">
    <location>
        <begin position="24"/>
        <end position="141"/>
    </location>
</feature>
<dbReference type="PANTHER" id="PTHR36919">
    <property type="entry name" value="BLR1215 PROTEIN"/>
    <property type="match status" value="1"/>
</dbReference>
<feature type="domain" description="DUF2147" evidence="2">
    <location>
        <begin position="31"/>
        <end position="139"/>
    </location>
</feature>
<dbReference type="AlphaFoldDB" id="A0A1D7TWH1"/>
<organism evidence="3 4">
    <name type="scientific">Bosea vaviloviae</name>
    <dbReference type="NCBI Taxonomy" id="1526658"/>
    <lineage>
        <taxon>Bacteria</taxon>
        <taxon>Pseudomonadati</taxon>
        <taxon>Pseudomonadota</taxon>
        <taxon>Alphaproteobacteria</taxon>
        <taxon>Hyphomicrobiales</taxon>
        <taxon>Boseaceae</taxon>
        <taxon>Bosea</taxon>
    </lineage>
</organism>
<dbReference type="Gene3D" id="2.40.128.520">
    <property type="match status" value="1"/>
</dbReference>
<name>A0A1D7TWH1_9HYPH</name>
<reference evidence="3 4" key="1">
    <citation type="journal article" date="2015" name="Antonie Van Leeuwenhoek">
        <title>Bosea vaviloviae sp. nov., a new species of slow-growing rhizobia isolated from nodules of the relict species Vavilovia formosa (Stev.) Fed.</title>
        <authorList>
            <person name="Safronova V.I."/>
            <person name="Kuznetsova I.G."/>
            <person name="Sazanova A.L."/>
            <person name="Kimeklis A.K."/>
            <person name="Belimov A.A."/>
            <person name="Andronov E.E."/>
            <person name="Pinaev A.G."/>
            <person name="Chizhevskaya E.P."/>
            <person name="Pukhaev A.R."/>
            <person name="Popov K.P."/>
            <person name="Willems A."/>
            <person name="Tikhonovich I.A."/>
        </authorList>
    </citation>
    <scope>NUCLEOTIDE SEQUENCE [LARGE SCALE GENOMIC DNA]</scope>
    <source>
        <strain evidence="3 4">Vaf18</strain>
    </source>
</reference>
<dbReference type="EMBL" id="CP017147">
    <property type="protein sequence ID" value="AOO79479.1"/>
    <property type="molecule type" value="Genomic_DNA"/>
</dbReference>
<feature type="signal peptide" evidence="1">
    <location>
        <begin position="1"/>
        <end position="23"/>
    </location>
</feature>
<protein>
    <recommendedName>
        <fullName evidence="2">DUF2147 domain-containing protein</fullName>
    </recommendedName>
</protein>
<dbReference type="KEGG" id="bvv:BHK69_02315"/>
<evidence type="ECO:0000256" key="1">
    <source>
        <dbReference type="SAM" id="SignalP"/>
    </source>
</evidence>
<dbReference type="Pfam" id="PF09917">
    <property type="entry name" value="DUF2147"/>
    <property type="match status" value="1"/>
</dbReference>
<dbReference type="RefSeq" id="WP_069688702.1">
    <property type="nucleotide sequence ID" value="NZ_CP017147.1"/>
</dbReference>
<evidence type="ECO:0000313" key="3">
    <source>
        <dbReference type="EMBL" id="AOO79479.1"/>
    </source>
</evidence>
<sequence length="141" mass="15173">MRRALSLASGIIATLLFAQIAMADSLTDIIGRWRDSDGESEIEIARCGAALCGTIVWLKQPRIDSANPNAANRGRSLLGLRVLSGFKPDPAAATFSGDGYNPEDGRSYKTTLELKSKTTLSIKGCVMGGLICDDDIWTRRP</sequence>
<proteinExistence type="predicted"/>
<evidence type="ECO:0000313" key="4">
    <source>
        <dbReference type="Proteomes" id="UP000094969"/>
    </source>
</evidence>
<evidence type="ECO:0000259" key="2">
    <source>
        <dbReference type="Pfam" id="PF09917"/>
    </source>
</evidence>
<dbReference type="InterPro" id="IPR019223">
    <property type="entry name" value="DUF2147"/>
</dbReference>
<dbReference type="PANTHER" id="PTHR36919:SF2">
    <property type="entry name" value="BLL6627 PROTEIN"/>
    <property type="match status" value="1"/>
</dbReference>
<dbReference type="Proteomes" id="UP000094969">
    <property type="component" value="Chromosome"/>
</dbReference>
<dbReference type="OrthoDB" id="9811671at2"/>
<gene>
    <name evidence="3" type="ORF">BHK69_02315</name>
</gene>
<keyword evidence="4" id="KW-1185">Reference proteome</keyword>
<accession>A0A1D7TWH1</accession>
<dbReference type="STRING" id="1526658.BHK69_02315"/>